<dbReference type="GO" id="GO:0032259">
    <property type="term" value="P:methylation"/>
    <property type="evidence" value="ECO:0007669"/>
    <property type="project" value="UniProtKB-KW"/>
</dbReference>
<keyword evidence="1" id="KW-0489">Methyltransferase</keyword>
<dbReference type="SUPFAM" id="SSF53335">
    <property type="entry name" value="S-adenosyl-L-methionine-dependent methyltransferases"/>
    <property type="match status" value="1"/>
</dbReference>
<name>X1P125_9ZZZZ</name>
<evidence type="ECO:0000259" key="3">
    <source>
        <dbReference type="Pfam" id="PF01555"/>
    </source>
</evidence>
<evidence type="ECO:0000313" key="4">
    <source>
        <dbReference type="EMBL" id="GAI24609.1"/>
    </source>
</evidence>
<dbReference type="GO" id="GO:0008170">
    <property type="term" value="F:N-methyltransferase activity"/>
    <property type="evidence" value="ECO:0007669"/>
    <property type="project" value="InterPro"/>
</dbReference>
<comment type="caution">
    <text evidence="4">The sequence shown here is derived from an EMBL/GenBank/DDBJ whole genome shotgun (WGS) entry which is preliminary data.</text>
</comment>
<dbReference type="AlphaFoldDB" id="X1P125"/>
<feature type="non-terminal residue" evidence="4">
    <location>
        <position position="275"/>
    </location>
</feature>
<evidence type="ECO:0000256" key="2">
    <source>
        <dbReference type="ARBA" id="ARBA00022679"/>
    </source>
</evidence>
<proteinExistence type="predicted"/>
<evidence type="ECO:0000256" key="1">
    <source>
        <dbReference type="ARBA" id="ARBA00022603"/>
    </source>
</evidence>
<organism evidence="4">
    <name type="scientific">marine sediment metagenome</name>
    <dbReference type="NCBI Taxonomy" id="412755"/>
    <lineage>
        <taxon>unclassified sequences</taxon>
        <taxon>metagenomes</taxon>
        <taxon>ecological metagenomes</taxon>
    </lineage>
</organism>
<keyword evidence="2" id="KW-0808">Transferase</keyword>
<feature type="domain" description="DNA methylase N-4/N-6" evidence="3">
    <location>
        <begin position="14"/>
        <end position="235"/>
    </location>
</feature>
<dbReference type="GO" id="GO:0003677">
    <property type="term" value="F:DNA binding"/>
    <property type="evidence" value="ECO:0007669"/>
    <property type="project" value="InterPro"/>
</dbReference>
<protein>
    <recommendedName>
        <fullName evidence="3">DNA methylase N-4/N-6 domain-containing protein</fullName>
    </recommendedName>
</protein>
<feature type="non-terminal residue" evidence="4">
    <location>
        <position position="1"/>
    </location>
</feature>
<dbReference type="InterPro" id="IPR002941">
    <property type="entry name" value="DNA_methylase_N4/N6"/>
</dbReference>
<reference evidence="4" key="1">
    <citation type="journal article" date="2014" name="Front. Microbiol.">
        <title>High frequency of phylogenetically diverse reductive dehalogenase-homologous genes in deep subseafloor sedimentary metagenomes.</title>
        <authorList>
            <person name="Kawai M."/>
            <person name="Futagami T."/>
            <person name="Toyoda A."/>
            <person name="Takaki Y."/>
            <person name="Nishi S."/>
            <person name="Hori S."/>
            <person name="Arai W."/>
            <person name="Tsubouchi T."/>
            <person name="Morono Y."/>
            <person name="Uchiyama I."/>
            <person name="Ito T."/>
            <person name="Fujiyama A."/>
            <person name="Inagaki F."/>
            <person name="Takami H."/>
        </authorList>
    </citation>
    <scope>NUCLEOTIDE SEQUENCE</scope>
    <source>
        <strain evidence="4">Expedition CK06-06</strain>
    </source>
</reference>
<dbReference type="EMBL" id="BARV01020192">
    <property type="protein sequence ID" value="GAI24609.1"/>
    <property type="molecule type" value="Genomic_DNA"/>
</dbReference>
<gene>
    <name evidence="4" type="ORF">S06H3_33771</name>
</gene>
<dbReference type="InterPro" id="IPR029063">
    <property type="entry name" value="SAM-dependent_MTases_sf"/>
</dbReference>
<sequence length="275" mass="32412">CIKCNAWRGSLGLEPTFELYIKHLCDIFDEVKRVLRKDGTCWVNLGDSYGGSGNRSGHTLETSNLNRLTIGYGATEGNQKATKGYEKSLLDIPYRFSIEMINRGWAKRNTIIWWKPNCMPSSANDRFTVDFEYLFFFTKNNKTLFWTNEKTLECVDKKPLGTKGKEGIDWEWRKIGENYENYDTKISREDAERYNSLKARKYRKKEWKKVSLWKGHDYWFEQQFRPIAEATVRRSKNKFYPGNSKTKLWYSTQKAIKPGRDAQTFNQEVYKKIAS</sequence>
<accession>X1P125</accession>
<dbReference type="Gene3D" id="3.40.50.150">
    <property type="entry name" value="Vaccinia Virus protein VP39"/>
    <property type="match status" value="1"/>
</dbReference>
<dbReference type="Pfam" id="PF01555">
    <property type="entry name" value="N6_N4_Mtase"/>
    <property type="match status" value="1"/>
</dbReference>